<dbReference type="RefSeq" id="WP_131018405.1">
    <property type="nucleotide sequence ID" value="NZ_SIRE01000038.1"/>
</dbReference>
<reference evidence="6 7" key="1">
    <citation type="submission" date="2019-02" db="EMBL/GenBank/DDBJ databases">
        <title>Paenibacillus sp. nov., isolated from surface-sterilized tissue of Thalictrum simplex L.</title>
        <authorList>
            <person name="Tuo L."/>
        </authorList>
    </citation>
    <scope>NUCLEOTIDE SEQUENCE [LARGE SCALE GENOMIC DNA]</scope>
    <source>
        <strain evidence="6 7">N2SHLJ1</strain>
    </source>
</reference>
<evidence type="ECO:0000313" key="6">
    <source>
        <dbReference type="EMBL" id="TBL69386.1"/>
    </source>
</evidence>
<evidence type="ECO:0000256" key="2">
    <source>
        <dbReference type="ARBA" id="ARBA00022729"/>
    </source>
</evidence>
<proteinExistence type="predicted"/>
<dbReference type="InterPro" id="IPR050490">
    <property type="entry name" value="Bact_solute-bd_prot1"/>
</dbReference>
<keyword evidence="5" id="KW-0449">Lipoprotein</keyword>
<sequence>MRKNIAIKWVPSALTVGVAIGLVVTGCSQAGPGSPKAGETSGKNEQKAEAKRGKLSVSIYDQGQIPAEEGTPQKNRWATWVNEKGPVDVSYVPVARRESTQIFNTMFASGTAPDLVIEYDDIYRNSLYTQKQLMPLDDVIDKYSTEYKKLMQEYPMLKKLGTKPDGKIYEIGRVQKMVTNHVMFIRTDWLKKLNLEIPKTTDDFYKVAKAFAEQDPDGNGKKDTFGTSLSFMSGENIREMFGDVGWVVKDGQLVRDWERIKEHTAFRKKLYDEGLVDKDFLADKNGAKTEKDWVNGKLGIFGIQNGVKSTGYKVFEAFKKNNPEASIIPIELPKSPFGQFSPYLEPAVRMVAAVNAKAKDPEAVMKYIDFMITPSTMNTIKYGIEGTHSKKGPDGCYVPMDDEKYKKEVVWNQYFQGFFPSVREGDCGSFEKSLDPNKPINKEFISFVPIAEKAYLSKERPIPDVTSKFYWPSVPQDISTVETTLSDAISELMIKAVVSGSSYSVEQAIQEAKTNWEKGGGKKVEEWYQKWYADNKNTALFTKDLYEK</sequence>
<dbReference type="OrthoDB" id="2506821at2"/>
<keyword evidence="3" id="KW-0472">Membrane</keyword>
<accession>A0A4Q9DGH4</accession>
<organism evidence="6 7">
    <name type="scientific">Paenibacillus thalictri</name>
    <dbReference type="NCBI Taxonomy" id="2527873"/>
    <lineage>
        <taxon>Bacteria</taxon>
        <taxon>Bacillati</taxon>
        <taxon>Bacillota</taxon>
        <taxon>Bacilli</taxon>
        <taxon>Bacillales</taxon>
        <taxon>Paenibacillaceae</taxon>
        <taxon>Paenibacillus</taxon>
    </lineage>
</organism>
<dbReference type="EMBL" id="SIRE01000038">
    <property type="protein sequence ID" value="TBL69386.1"/>
    <property type="molecule type" value="Genomic_DNA"/>
</dbReference>
<keyword evidence="7" id="KW-1185">Reference proteome</keyword>
<keyword evidence="1" id="KW-1003">Cell membrane</keyword>
<dbReference type="Proteomes" id="UP000293142">
    <property type="component" value="Unassembled WGS sequence"/>
</dbReference>
<dbReference type="InterPro" id="IPR006059">
    <property type="entry name" value="SBP"/>
</dbReference>
<keyword evidence="2" id="KW-0732">Signal</keyword>
<protein>
    <submittedName>
        <fullName evidence="6">Extracellular solute-binding protein</fullName>
    </submittedName>
</protein>
<dbReference type="PROSITE" id="PS51257">
    <property type="entry name" value="PROKAR_LIPOPROTEIN"/>
    <property type="match status" value="1"/>
</dbReference>
<keyword evidence="4" id="KW-0564">Palmitate</keyword>
<evidence type="ECO:0000256" key="3">
    <source>
        <dbReference type="ARBA" id="ARBA00023136"/>
    </source>
</evidence>
<evidence type="ECO:0000256" key="4">
    <source>
        <dbReference type="ARBA" id="ARBA00023139"/>
    </source>
</evidence>
<dbReference type="Gene3D" id="3.40.190.10">
    <property type="entry name" value="Periplasmic binding protein-like II"/>
    <property type="match status" value="2"/>
</dbReference>
<dbReference type="PANTHER" id="PTHR43649:SF33">
    <property type="entry name" value="POLYGALACTURONAN_RHAMNOGALACTURONAN-BINDING PROTEIN YTCQ"/>
    <property type="match status" value="1"/>
</dbReference>
<evidence type="ECO:0000256" key="1">
    <source>
        <dbReference type="ARBA" id="ARBA00022475"/>
    </source>
</evidence>
<dbReference type="PANTHER" id="PTHR43649">
    <property type="entry name" value="ARABINOSE-BINDING PROTEIN-RELATED"/>
    <property type="match status" value="1"/>
</dbReference>
<evidence type="ECO:0000256" key="5">
    <source>
        <dbReference type="ARBA" id="ARBA00023288"/>
    </source>
</evidence>
<comment type="caution">
    <text evidence="6">The sequence shown here is derived from an EMBL/GenBank/DDBJ whole genome shotgun (WGS) entry which is preliminary data.</text>
</comment>
<dbReference type="Pfam" id="PF01547">
    <property type="entry name" value="SBP_bac_1"/>
    <property type="match status" value="1"/>
</dbReference>
<gene>
    <name evidence="6" type="ORF">EYB31_35960</name>
</gene>
<dbReference type="SUPFAM" id="SSF53850">
    <property type="entry name" value="Periplasmic binding protein-like II"/>
    <property type="match status" value="1"/>
</dbReference>
<dbReference type="AlphaFoldDB" id="A0A4Q9DGH4"/>
<evidence type="ECO:0000313" key="7">
    <source>
        <dbReference type="Proteomes" id="UP000293142"/>
    </source>
</evidence>
<name>A0A4Q9DGH4_9BACL</name>